<evidence type="ECO:0000256" key="4">
    <source>
        <dbReference type="ARBA" id="ARBA00022475"/>
    </source>
</evidence>
<keyword evidence="8" id="KW-0547">Nucleotide-binding</keyword>
<protein>
    <recommendedName>
        <fullName evidence="3">histidine kinase</fullName>
        <ecNumber evidence="3">2.7.13.3</ecNumber>
    </recommendedName>
</protein>
<dbReference type="Pfam" id="PF02518">
    <property type="entry name" value="HATPase_c"/>
    <property type="match status" value="1"/>
</dbReference>
<evidence type="ECO:0000256" key="2">
    <source>
        <dbReference type="ARBA" id="ARBA00004651"/>
    </source>
</evidence>
<feature type="domain" description="HAMP" evidence="16">
    <location>
        <begin position="334"/>
        <end position="390"/>
    </location>
</feature>
<dbReference type="Gene3D" id="1.10.287.130">
    <property type="match status" value="1"/>
</dbReference>
<evidence type="ECO:0000256" key="8">
    <source>
        <dbReference type="ARBA" id="ARBA00022741"/>
    </source>
</evidence>
<dbReference type="Gene3D" id="6.10.340.10">
    <property type="match status" value="1"/>
</dbReference>
<keyword evidence="13 14" id="KW-0472">Membrane</keyword>
<dbReference type="InterPro" id="IPR003660">
    <property type="entry name" value="HAMP_dom"/>
</dbReference>
<feature type="transmembrane region" description="Helical" evidence="14">
    <location>
        <begin position="7"/>
        <end position="30"/>
    </location>
</feature>
<keyword evidence="5" id="KW-0597">Phosphoprotein</keyword>
<evidence type="ECO:0000256" key="6">
    <source>
        <dbReference type="ARBA" id="ARBA00022679"/>
    </source>
</evidence>
<evidence type="ECO:0000259" key="16">
    <source>
        <dbReference type="PROSITE" id="PS50885"/>
    </source>
</evidence>
<evidence type="ECO:0000256" key="10">
    <source>
        <dbReference type="ARBA" id="ARBA00022840"/>
    </source>
</evidence>
<proteinExistence type="predicted"/>
<evidence type="ECO:0000256" key="12">
    <source>
        <dbReference type="ARBA" id="ARBA00023012"/>
    </source>
</evidence>
<dbReference type="GO" id="GO:0000155">
    <property type="term" value="F:phosphorelay sensor kinase activity"/>
    <property type="evidence" value="ECO:0007669"/>
    <property type="project" value="InterPro"/>
</dbReference>
<keyword evidence="11 14" id="KW-1133">Transmembrane helix</keyword>
<dbReference type="PROSITE" id="PS50109">
    <property type="entry name" value="HIS_KIN"/>
    <property type="match status" value="1"/>
</dbReference>
<organism evidence="17 18">
    <name type="scientific">Clostridium uliginosum</name>
    <dbReference type="NCBI Taxonomy" id="119641"/>
    <lineage>
        <taxon>Bacteria</taxon>
        <taxon>Bacillati</taxon>
        <taxon>Bacillota</taxon>
        <taxon>Clostridia</taxon>
        <taxon>Eubacteriales</taxon>
        <taxon>Clostridiaceae</taxon>
        <taxon>Clostridium</taxon>
    </lineage>
</organism>
<evidence type="ECO:0000256" key="3">
    <source>
        <dbReference type="ARBA" id="ARBA00012438"/>
    </source>
</evidence>
<dbReference type="EC" id="2.7.13.3" evidence="3"/>
<evidence type="ECO:0000259" key="15">
    <source>
        <dbReference type="PROSITE" id="PS50109"/>
    </source>
</evidence>
<dbReference type="AlphaFoldDB" id="A0A1I1ND91"/>
<evidence type="ECO:0000256" key="7">
    <source>
        <dbReference type="ARBA" id="ARBA00022692"/>
    </source>
</evidence>
<keyword evidence="7 14" id="KW-0812">Transmembrane</keyword>
<evidence type="ECO:0000256" key="13">
    <source>
        <dbReference type="ARBA" id="ARBA00023136"/>
    </source>
</evidence>
<dbReference type="Proteomes" id="UP000199263">
    <property type="component" value="Unassembled WGS sequence"/>
</dbReference>
<dbReference type="SUPFAM" id="SSF47384">
    <property type="entry name" value="Homodimeric domain of signal transducing histidine kinase"/>
    <property type="match status" value="1"/>
</dbReference>
<dbReference type="InterPro" id="IPR036097">
    <property type="entry name" value="HisK_dim/P_sf"/>
</dbReference>
<dbReference type="InterPro" id="IPR004358">
    <property type="entry name" value="Sig_transdc_His_kin-like_C"/>
</dbReference>
<dbReference type="Pfam" id="PF00512">
    <property type="entry name" value="HisKA"/>
    <property type="match status" value="1"/>
</dbReference>
<evidence type="ECO:0000256" key="1">
    <source>
        <dbReference type="ARBA" id="ARBA00000085"/>
    </source>
</evidence>
<dbReference type="InterPro" id="IPR003661">
    <property type="entry name" value="HisK_dim/P_dom"/>
</dbReference>
<dbReference type="GO" id="GO:0005524">
    <property type="term" value="F:ATP binding"/>
    <property type="evidence" value="ECO:0007669"/>
    <property type="project" value="UniProtKB-KW"/>
</dbReference>
<evidence type="ECO:0000256" key="11">
    <source>
        <dbReference type="ARBA" id="ARBA00022989"/>
    </source>
</evidence>
<feature type="domain" description="Histidine kinase" evidence="15">
    <location>
        <begin position="451"/>
        <end position="670"/>
    </location>
</feature>
<dbReference type="InterPro" id="IPR003594">
    <property type="entry name" value="HATPase_dom"/>
</dbReference>
<keyword evidence="18" id="KW-1185">Reference proteome</keyword>
<dbReference type="GO" id="GO:0005886">
    <property type="term" value="C:plasma membrane"/>
    <property type="evidence" value="ECO:0007669"/>
    <property type="project" value="UniProtKB-SubCell"/>
</dbReference>
<accession>A0A1I1ND91</accession>
<dbReference type="InterPro" id="IPR050736">
    <property type="entry name" value="Sensor_HK_Regulatory"/>
</dbReference>
<keyword evidence="6" id="KW-0808">Transferase</keyword>
<dbReference type="PANTHER" id="PTHR43711">
    <property type="entry name" value="TWO-COMPONENT HISTIDINE KINASE"/>
    <property type="match status" value="1"/>
</dbReference>
<reference evidence="17 18" key="1">
    <citation type="submission" date="2016-10" db="EMBL/GenBank/DDBJ databases">
        <authorList>
            <person name="de Groot N.N."/>
        </authorList>
    </citation>
    <scope>NUCLEOTIDE SEQUENCE [LARGE SCALE GENOMIC DNA]</scope>
    <source>
        <strain evidence="17 18">DSM 12992</strain>
    </source>
</reference>
<evidence type="ECO:0000256" key="5">
    <source>
        <dbReference type="ARBA" id="ARBA00022553"/>
    </source>
</evidence>
<dbReference type="InterPro" id="IPR033463">
    <property type="entry name" value="sCache_3"/>
</dbReference>
<keyword evidence="12" id="KW-0902">Two-component regulatory system</keyword>
<evidence type="ECO:0000313" key="18">
    <source>
        <dbReference type="Proteomes" id="UP000199263"/>
    </source>
</evidence>
<dbReference type="Pfam" id="PF17202">
    <property type="entry name" value="sCache_3_3"/>
    <property type="match status" value="1"/>
</dbReference>
<comment type="catalytic activity">
    <reaction evidence="1">
        <text>ATP + protein L-histidine = ADP + protein N-phospho-L-histidine.</text>
        <dbReference type="EC" id="2.7.13.3"/>
    </reaction>
</comment>
<dbReference type="InterPro" id="IPR005467">
    <property type="entry name" value="His_kinase_dom"/>
</dbReference>
<sequence>MSIRKKCLIFVFIIVIVPMFLIFLLSNIILNNQIEKSAQGYLENAFMLANNEMIDRLNEMKKVSIRTTKSTEFQKEIQSENVSTLNKTIKGIDEVYDYIDFYMVFDEKKILMTSEPNIKDSKFSRLNMLIDKAESTHNTITSEELFNINDLFYDNSKEYNKFKVLINKENDESEYLTKCLVAITISPVYDNEKDNPIGFLVIGSVVNNDDYFPKTYSKSVENSYLAISVEGIRVASNVRSPKKENYIGSSIPIGVSTVEKEKNSYYGKQSIDGEIHIFLDKTILDCDGNIVGVLGVGIPEYKFSIIMNTQRGIIIFVCIFSLAIMLFLCKYASNKITAPIIKATELANQISKGNNEVVIDERFLEEKNSETTILLKAFQKMADDLKCAENQRVIYLQKLRNEQFEQQKLSKQLYILNESLEEKVKLRTEDLREAIISLKKAGKVKSLFLANMSHELRTPLSAIITCSEILKEGIFGPLNEKQLKHVGNIFNSGNHLLKLINDVLDISKIEAGKMTLMLGVYSISDVVVESFSIVKSLAYRKNIDISININPSDFTIKVDANKLKQILYNLLSNAIKFTPKNGKVVVELIKNGDYMQITVEDNGIGIKEEDQKRIFNEFEQVDNSYERQYEGTGLGLPLTKKLVEMHGGEIFLVSQINNGTKVIITLPINIDKNMNSSN</sequence>
<dbReference type="FunFam" id="3.30.565.10:FF:000037">
    <property type="entry name" value="Hybrid sensor histidine kinase/response regulator"/>
    <property type="match status" value="1"/>
</dbReference>
<dbReference type="InterPro" id="IPR036890">
    <property type="entry name" value="HATPase_C_sf"/>
</dbReference>
<dbReference type="CDD" id="cd16922">
    <property type="entry name" value="HATPase_EvgS-ArcB-TorS-like"/>
    <property type="match status" value="1"/>
</dbReference>
<gene>
    <name evidence="17" type="ORF">SAMN05421842_11359</name>
</gene>
<dbReference type="SMART" id="SM00387">
    <property type="entry name" value="HATPase_c"/>
    <property type="match status" value="1"/>
</dbReference>
<feature type="transmembrane region" description="Helical" evidence="14">
    <location>
        <begin position="312"/>
        <end position="332"/>
    </location>
</feature>
<keyword evidence="10" id="KW-0067">ATP-binding</keyword>
<dbReference type="EMBL" id="FOMG01000013">
    <property type="protein sequence ID" value="SFC91720.1"/>
    <property type="molecule type" value="Genomic_DNA"/>
</dbReference>
<dbReference type="STRING" id="119641.SAMN05421842_11359"/>
<dbReference type="PANTHER" id="PTHR43711:SF31">
    <property type="entry name" value="HISTIDINE KINASE"/>
    <property type="match status" value="1"/>
</dbReference>
<dbReference type="SMART" id="SM00388">
    <property type="entry name" value="HisKA"/>
    <property type="match status" value="1"/>
</dbReference>
<name>A0A1I1ND91_9CLOT</name>
<comment type="subcellular location">
    <subcellularLocation>
        <location evidence="2">Cell membrane</location>
        <topology evidence="2">Multi-pass membrane protein</topology>
    </subcellularLocation>
</comment>
<dbReference type="RefSeq" id="WP_090091392.1">
    <property type="nucleotide sequence ID" value="NZ_FOMG01000013.1"/>
</dbReference>
<keyword evidence="9 17" id="KW-0418">Kinase</keyword>
<dbReference type="Gene3D" id="3.30.565.10">
    <property type="entry name" value="Histidine kinase-like ATPase, C-terminal domain"/>
    <property type="match status" value="1"/>
</dbReference>
<dbReference type="OrthoDB" id="9780718at2"/>
<keyword evidence="4" id="KW-1003">Cell membrane</keyword>
<evidence type="ECO:0000256" key="14">
    <source>
        <dbReference type="SAM" id="Phobius"/>
    </source>
</evidence>
<dbReference type="SUPFAM" id="SSF55874">
    <property type="entry name" value="ATPase domain of HSP90 chaperone/DNA topoisomerase II/histidine kinase"/>
    <property type="match status" value="1"/>
</dbReference>
<evidence type="ECO:0000256" key="9">
    <source>
        <dbReference type="ARBA" id="ARBA00022777"/>
    </source>
</evidence>
<dbReference type="CDD" id="cd00082">
    <property type="entry name" value="HisKA"/>
    <property type="match status" value="1"/>
</dbReference>
<evidence type="ECO:0000313" key="17">
    <source>
        <dbReference type="EMBL" id="SFC91720.1"/>
    </source>
</evidence>
<dbReference type="PROSITE" id="PS50885">
    <property type="entry name" value="HAMP"/>
    <property type="match status" value="1"/>
</dbReference>
<dbReference type="PRINTS" id="PR00344">
    <property type="entry name" value="BCTRLSENSOR"/>
</dbReference>